<keyword evidence="2" id="KW-0313">Glucose metabolism</keyword>
<reference evidence="4" key="1">
    <citation type="submission" date="2016-11" db="EMBL/GenBank/DDBJ databases">
        <authorList>
            <person name="Varghese N."/>
            <person name="Submissions S."/>
        </authorList>
    </citation>
    <scope>NUCLEOTIDE SEQUENCE [LARGE SCALE GENOMIC DNA]</scope>
    <source>
        <strain evidence="4">DSM 26134</strain>
    </source>
</reference>
<evidence type="ECO:0000256" key="1">
    <source>
        <dbReference type="ARBA" id="ARBA00005564"/>
    </source>
</evidence>
<dbReference type="InterPro" id="IPR050282">
    <property type="entry name" value="Cycloisomerase_2"/>
</dbReference>
<accession>A0A1M6RTG5</accession>
<dbReference type="EMBL" id="FRAA01000004">
    <property type="protein sequence ID" value="SHK35720.1"/>
    <property type="molecule type" value="Genomic_DNA"/>
</dbReference>
<dbReference type="Proteomes" id="UP000184474">
    <property type="component" value="Unassembled WGS sequence"/>
</dbReference>
<keyword evidence="2" id="KW-0119">Carbohydrate metabolism</keyword>
<dbReference type="Pfam" id="PF10282">
    <property type="entry name" value="Lactonase"/>
    <property type="match status" value="1"/>
</dbReference>
<comment type="similarity">
    <text evidence="1">Belongs to the cycloisomerase 2 family.</text>
</comment>
<dbReference type="GO" id="GO:0006006">
    <property type="term" value="P:glucose metabolic process"/>
    <property type="evidence" value="ECO:0007669"/>
    <property type="project" value="UniProtKB-KW"/>
</dbReference>
<dbReference type="Gene3D" id="2.130.10.10">
    <property type="entry name" value="YVTN repeat-like/Quinoprotein amine dehydrogenase"/>
    <property type="match status" value="1"/>
</dbReference>
<protein>
    <submittedName>
        <fullName evidence="3">6-phosphogluconolactonase</fullName>
    </submittedName>
</protein>
<dbReference type="InterPro" id="IPR015943">
    <property type="entry name" value="WD40/YVTN_repeat-like_dom_sf"/>
</dbReference>
<dbReference type="GO" id="GO:0017057">
    <property type="term" value="F:6-phosphogluconolactonase activity"/>
    <property type="evidence" value="ECO:0007669"/>
    <property type="project" value="TreeGrafter"/>
</dbReference>
<dbReference type="PANTHER" id="PTHR30344">
    <property type="entry name" value="6-PHOSPHOGLUCONOLACTONASE-RELATED"/>
    <property type="match status" value="1"/>
</dbReference>
<dbReference type="PANTHER" id="PTHR30344:SF1">
    <property type="entry name" value="6-PHOSPHOGLUCONOLACTONASE"/>
    <property type="match status" value="1"/>
</dbReference>
<dbReference type="InterPro" id="IPR019405">
    <property type="entry name" value="Lactonase_7-beta_prop"/>
</dbReference>
<dbReference type="AlphaFoldDB" id="A0A1M6RTG5"/>
<sequence length="371" mass="40456">MNRRTYSSSLIILLLGILLMTCEPAPDRYWVYVSSNDASSTAGIDRYLWTPVDGQLIHQGLDSTTHTTSYLAIDSSNHHLYSIDGSGVHSFSIAPETGILSPINSQVHQGKGPCYISISQNQRYLMIAYYGSGEVATFGIEPNGKISSEISRIRHHGSSVHERQSSPHAHMIIPAPAGDLVYVTDLGTDQILSYPISEAGKLDEVPVSTTSAVAGFGPRHLVFHPKLPYLYVLAELTGHVMAFEHDPRLGITHPIDTISILPAEFEDFNKSADIHLSADGRYLYASNRGDNSIAISGINPDGSLTDPTFSSSGGIWPRAFEIDPSDQFVLVANKRSASISVFERDTQTGLMNNPKTVETAVAPQCIKFLKR</sequence>
<name>A0A1M6RTG5_REIAG</name>
<organism evidence="3 4">
    <name type="scientific">Reichenbachiella agariperforans</name>
    <dbReference type="NCBI Taxonomy" id="156994"/>
    <lineage>
        <taxon>Bacteria</taxon>
        <taxon>Pseudomonadati</taxon>
        <taxon>Bacteroidota</taxon>
        <taxon>Cytophagia</taxon>
        <taxon>Cytophagales</taxon>
        <taxon>Reichenbachiellaceae</taxon>
        <taxon>Reichenbachiella</taxon>
    </lineage>
</organism>
<dbReference type="GO" id="GO:0005829">
    <property type="term" value="C:cytosol"/>
    <property type="evidence" value="ECO:0007669"/>
    <property type="project" value="TreeGrafter"/>
</dbReference>
<keyword evidence="4" id="KW-1185">Reference proteome</keyword>
<evidence type="ECO:0000256" key="2">
    <source>
        <dbReference type="ARBA" id="ARBA00022526"/>
    </source>
</evidence>
<gene>
    <name evidence="3" type="ORF">SAMN04488028_104287</name>
</gene>
<proteinExistence type="inferred from homology"/>
<evidence type="ECO:0000313" key="3">
    <source>
        <dbReference type="EMBL" id="SHK35720.1"/>
    </source>
</evidence>
<dbReference type="STRING" id="156994.SAMN04488028_104287"/>
<dbReference type="RefSeq" id="WP_084190532.1">
    <property type="nucleotide sequence ID" value="NZ_FRAA01000004.1"/>
</dbReference>
<dbReference type="InterPro" id="IPR011048">
    <property type="entry name" value="Haem_d1_sf"/>
</dbReference>
<dbReference type="SUPFAM" id="SSF51004">
    <property type="entry name" value="C-terminal (heme d1) domain of cytochrome cd1-nitrite reductase"/>
    <property type="match status" value="1"/>
</dbReference>
<evidence type="ECO:0000313" key="4">
    <source>
        <dbReference type="Proteomes" id="UP000184474"/>
    </source>
</evidence>